<dbReference type="InterPro" id="IPR001789">
    <property type="entry name" value="Sig_transdc_resp-reg_receiver"/>
</dbReference>
<evidence type="ECO:0000256" key="2">
    <source>
        <dbReference type="PROSITE-ProRule" id="PRU00339"/>
    </source>
</evidence>
<feature type="repeat" description="TPR" evidence="2">
    <location>
        <begin position="231"/>
        <end position="264"/>
    </location>
</feature>
<protein>
    <submittedName>
        <fullName evidence="4">Tetratricopeptide repeat-containing protein</fullName>
    </submittedName>
</protein>
<dbReference type="Gene3D" id="1.25.40.10">
    <property type="entry name" value="Tetratricopeptide repeat domain"/>
    <property type="match status" value="1"/>
</dbReference>
<dbReference type="SUPFAM" id="SSF52172">
    <property type="entry name" value="CheY-like"/>
    <property type="match status" value="1"/>
</dbReference>
<gene>
    <name evidence="4" type="ORF">SAMN05421829_106224</name>
</gene>
<dbReference type="InterPro" id="IPR052048">
    <property type="entry name" value="ST_Response_Regulator"/>
</dbReference>
<dbReference type="SMART" id="SM00448">
    <property type="entry name" value="REC"/>
    <property type="match status" value="1"/>
</dbReference>
<name>A0A1N6VB52_9RHOO</name>
<sequence length="540" mass="59836">MADLERLNLLIVESNQGMRSQLRSMLNSFGIANVKFAPSAGAAISRLRDRRYDVILSEYSLGDGQDGQHLLEDLRNNEIIPLDTLFIMITGERNYERVISAAELAPNDYILKPLTPDMLHMRLLRALEKRETFLPVYRLVEAGETQRAIEACTARADTHPRYRIDFLRLEAELHAALGHTDQAEGIYREILAAKVVPWARLGLAKMLFAKKDYTAAEEILSALVAENSRYVDAYDWLARTREETGRIEEARDVLTSAVALSPHRLGRLRHLGNVQLAAGDAATAERTLAEVVRKGKYSDFRNPEDHVHLVRAQLSQGRTEEAQATIRDLESSMGGVPATPVCASLSKALYHTSTGAAELAQAALQDALLGGAALSSLSIDMKQELVKACLDNHMEAEGSQLVIDILRNAADERTVEKTRAILRERGRGDLSNELEERVHVEVRGLIAAGADMVKAGNFDGAVREMMSAVQKMPGNPHVLFNAALALLRHIENRGWNERLAAQARGLIARTRRLDPSNPRLDALSGFMQQLVRKYNPHQGG</sequence>
<reference evidence="5" key="1">
    <citation type="submission" date="2017-01" db="EMBL/GenBank/DDBJ databases">
        <authorList>
            <person name="Varghese N."/>
            <person name="Submissions S."/>
        </authorList>
    </citation>
    <scope>NUCLEOTIDE SEQUENCE [LARGE SCALE GENOMIC DNA]</scope>
    <source>
        <strain evidence="5">ATCC 51758</strain>
    </source>
</reference>
<dbReference type="RefSeq" id="WP_076602218.1">
    <property type="nucleotide sequence ID" value="NZ_FTMD01000006.1"/>
</dbReference>
<organism evidence="4 5">
    <name type="scientific">Aromatoleum tolulyticum</name>
    <dbReference type="NCBI Taxonomy" id="34027"/>
    <lineage>
        <taxon>Bacteria</taxon>
        <taxon>Pseudomonadati</taxon>
        <taxon>Pseudomonadota</taxon>
        <taxon>Betaproteobacteria</taxon>
        <taxon>Rhodocyclales</taxon>
        <taxon>Rhodocyclaceae</taxon>
        <taxon>Aromatoleum</taxon>
    </lineage>
</organism>
<dbReference type="STRING" id="34027.SAMN05421829_106224"/>
<proteinExistence type="predicted"/>
<evidence type="ECO:0000259" key="3">
    <source>
        <dbReference type="PROSITE" id="PS50110"/>
    </source>
</evidence>
<dbReference type="AlphaFoldDB" id="A0A1N6VB52"/>
<dbReference type="Pfam" id="PF00072">
    <property type="entry name" value="Response_reg"/>
    <property type="match status" value="1"/>
</dbReference>
<evidence type="ECO:0000313" key="4">
    <source>
        <dbReference type="EMBL" id="SIQ75140.1"/>
    </source>
</evidence>
<dbReference type="EMBL" id="FTMD01000006">
    <property type="protein sequence ID" value="SIQ75140.1"/>
    <property type="molecule type" value="Genomic_DNA"/>
</dbReference>
<dbReference type="InterPro" id="IPR019734">
    <property type="entry name" value="TPR_rpt"/>
</dbReference>
<dbReference type="PANTHER" id="PTHR43228:SF1">
    <property type="entry name" value="TWO-COMPONENT RESPONSE REGULATOR ARR22"/>
    <property type="match status" value="1"/>
</dbReference>
<dbReference type="Pfam" id="PF13432">
    <property type="entry name" value="TPR_16"/>
    <property type="match status" value="1"/>
</dbReference>
<dbReference type="OrthoDB" id="7298659at2"/>
<dbReference type="PANTHER" id="PTHR43228">
    <property type="entry name" value="TWO-COMPONENT RESPONSE REGULATOR"/>
    <property type="match status" value="1"/>
</dbReference>
<dbReference type="InterPro" id="IPR011990">
    <property type="entry name" value="TPR-like_helical_dom_sf"/>
</dbReference>
<dbReference type="PROSITE" id="PS50110">
    <property type="entry name" value="RESPONSE_REGULATORY"/>
    <property type="match status" value="1"/>
</dbReference>
<keyword evidence="5" id="KW-1185">Reference proteome</keyword>
<comment type="caution">
    <text evidence="1">Lacks conserved residue(s) required for the propagation of feature annotation.</text>
</comment>
<evidence type="ECO:0000313" key="5">
    <source>
        <dbReference type="Proteomes" id="UP000186819"/>
    </source>
</evidence>
<dbReference type="GO" id="GO:0000160">
    <property type="term" value="P:phosphorelay signal transduction system"/>
    <property type="evidence" value="ECO:0007669"/>
    <property type="project" value="InterPro"/>
</dbReference>
<dbReference type="PROSITE" id="PS50005">
    <property type="entry name" value="TPR"/>
    <property type="match status" value="1"/>
</dbReference>
<feature type="domain" description="Response regulatory" evidence="3">
    <location>
        <begin position="8"/>
        <end position="127"/>
    </location>
</feature>
<dbReference type="Proteomes" id="UP000186819">
    <property type="component" value="Unassembled WGS sequence"/>
</dbReference>
<dbReference type="Gene3D" id="3.40.50.2300">
    <property type="match status" value="1"/>
</dbReference>
<keyword evidence="2" id="KW-0802">TPR repeat</keyword>
<accession>A0A1N6VB52</accession>
<dbReference type="CDD" id="cd17589">
    <property type="entry name" value="REC_TPR"/>
    <property type="match status" value="1"/>
</dbReference>
<evidence type="ECO:0000256" key="1">
    <source>
        <dbReference type="PROSITE-ProRule" id="PRU00169"/>
    </source>
</evidence>
<dbReference type="SUPFAM" id="SSF48452">
    <property type="entry name" value="TPR-like"/>
    <property type="match status" value="1"/>
</dbReference>
<dbReference type="InterPro" id="IPR011006">
    <property type="entry name" value="CheY-like_superfamily"/>
</dbReference>